<gene>
    <name evidence="11" type="primary">tsaE</name>
    <name evidence="11" type="ORF">FEN17_16740</name>
</gene>
<evidence type="ECO:0000256" key="7">
    <source>
        <dbReference type="ARBA" id="ARBA00022741"/>
    </source>
</evidence>
<dbReference type="GO" id="GO:0016740">
    <property type="term" value="F:transferase activity"/>
    <property type="evidence" value="ECO:0007669"/>
    <property type="project" value="UniProtKB-KW"/>
</dbReference>
<evidence type="ECO:0000313" key="11">
    <source>
        <dbReference type="EMBL" id="TLV01100.1"/>
    </source>
</evidence>
<keyword evidence="4" id="KW-0963">Cytoplasm</keyword>
<evidence type="ECO:0000256" key="6">
    <source>
        <dbReference type="ARBA" id="ARBA00022723"/>
    </source>
</evidence>
<dbReference type="RefSeq" id="WP_138366472.1">
    <property type="nucleotide sequence ID" value="NZ_VCEJ01000004.1"/>
</dbReference>
<dbReference type="OrthoDB" id="9815896at2"/>
<protein>
    <recommendedName>
        <fullName evidence="3">tRNA threonylcarbamoyladenosine biosynthesis protein TsaE</fullName>
    </recommendedName>
    <alternativeName>
        <fullName evidence="10">t(6)A37 threonylcarbamoyladenosine biosynthesis protein TsaE</fullName>
    </alternativeName>
</protein>
<proteinExistence type="inferred from homology"/>
<evidence type="ECO:0000256" key="10">
    <source>
        <dbReference type="ARBA" id="ARBA00032441"/>
    </source>
</evidence>
<dbReference type="NCBIfam" id="TIGR00150">
    <property type="entry name" value="T6A_YjeE"/>
    <property type="match status" value="1"/>
</dbReference>
<keyword evidence="6" id="KW-0479">Metal-binding</keyword>
<comment type="caution">
    <text evidence="11">The sequence shown here is derived from an EMBL/GenBank/DDBJ whole genome shotgun (WGS) entry which is preliminary data.</text>
</comment>
<comment type="similarity">
    <text evidence="2">Belongs to the TsaE family.</text>
</comment>
<keyword evidence="5" id="KW-0819">tRNA processing</keyword>
<evidence type="ECO:0000256" key="1">
    <source>
        <dbReference type="ARBA" id="ARBA00004496"/>
    </source>
</evidence>
<evidence type="ECO:0000256" key="5">
    <source>
        <dbReference type="ARBA" id="ARBA00022694"/>
    </source>
</evidence>
<dbReference type="EMBL" id="VCEJ01000004">
    <property type="protein sequence ID" value="TLV01100.1"/>
    <property type="molecule type" value="Genomic_DNA"/>
</dbReference>
<evidence type="ECO:0000256" key="8">
    <source>
        <dbReference type="ARBA" id="ARBA00022840"/>
    </source>
</evidence>
<name>A0A5R9KYE2_9BACT</name>
<dbReference type="GO" id="GO:0002949">
    <property type="term" value="P:tRNA threonylcarbamoyladenosine modification"/>
    <property type="evidence" value="ECO:0007669"/>
    <property type="project" value="InterPro"/>
</dbReference>
<dbReference type="GO" id="GO:0046872">
    <property type="term" value="F:metal ion binding"/>
    <property type="evidence" value="ECO:0007669"/>
    <property type="project" value="UniProtKB-KW"/>
</dbReference>
<keyword evidence="7" id="KW-0547">Nucleotide-binding</keyword>
<dbReference type="Pfam" id="PF02367">
    <property type="entry name" value="TsaE"/>
    <property type="match status" value="1"/>
</dbReference>
<dbReference type="Proteomes" id="UP000306402">
    <property type="component" value="Unassembled WGS sequence"/>
</dbReference>
<dbReference type="Gene3D" id="3.40.50.300">
    <property type="entry name" value="P-loop containing nucleotide triphosphate hydrolases"/>
    <property type="match status" value="1"/>
</dbReference>
<evidence type="ECO:0000256" key="9">
    <source>
        <dbReference type="ARBA" id="ARBA00022842"/>
    </source>
</evidence>
<dbReference type="GO" id="GO:0005737">
    <property type="term" value="C:cytoplasm"/>
    <property type="evidence" value="ECO:0007669"/>
    <property type="project" value="UniProtKB-SubCell"/>
</dbReference>
<dbReference type="InterPro" id="IPR003442">
    <property type="entry name" value="T6A_TsaE"/>
</dbReference>
<dbReference type="SUPFAM" id="SSF52540">
    <property type="entry name" value="P-loop containing nucleoside triphosphate hydrolases"/>
    <property type="match status" value="1"/>
</dbReference>
<reference evidence="11 12" key="1">
    <citation type="submission" date="2019-05" db="EMBL/GenBank/DDBJ databases">
        <authorList>
            <person name="Qu J.-H."/>
        </authorList>
    </citation>
    <scope>NUCLEOTIDE SEQUENCE [LARGE SCALE GENOMIC DNA]</scope>
    <source>
        <strain evidence="11 12">T17</strain>
    </source>
</reference>
<evidence type="ECO:0000313" key="12">
    <source>
        <dbReference type="Proteomes" id="UP000306402"/>
    </source>
</evidence>
<evidence type="ECO:0000256" key="3">
    <source>
        <dbReference type="ARBA" id="ARBA00019010"/>
    </source>
</evidence>
<keyword evidence="12" id="KW-1185">Reference proteome</keyword>
<keyword evidence="8" id="KW-0067">ATP-binding</keyword>
<accession>A0A5R9KYE2</accession>
<keyword evidence="9" id="KW-0460">Magnesium</keyword>
<sequence length="146" mass="16567">MTAEPAILHFKALDELEQVAARLLDLGGDTPVWLFEGQMGAGKTTLIKALCERLGVTSHIQSPTFSLVNEYEAGGKLIYHFDFYRIKDETEALDMGVEEYFYSGDFCFVEWPVKIESLWPEKYLYLNLQADESGMRMLKVTKVLGS</sequence>
<dbReference type="PANTHER" id="PTHR33540:SF2">
    <property type="entry name" value="TRNA THREONYLCARBAMOYLADENOSINE BIOSYNTHESIS PROTEIN TSAE"/>
    <property type="match status" value="1"/>
</dbReference>
<dbReference type="GO" id="GO:0005524">
    <property type="term" value="F:ATP binding"/>
    <property type="evidence" value="ECO:0007669"/>
    <property type="project" value="UniProtKB-KW"/>
</dbReference>
<evidence type="ECO:0000256" key="2">
    <source>
        <dbReference type="ARBA" id="ARBA00007599"/>
    </source>
</evidence>
<evidence type="ECO:0000256" key="4">
    <source>
        <dbReference type="ARBA" id="ARBA00022490"/>
    </source>
</evidence>
<dbReference type="PANTHER" id="PTHR33540">
    <property type="entry name" value="TRNA THREONYLCARBAMOYLADENOSINE BIOSYNTHESIS PROTEIN TSAE"/>
    <property type="match status" value="1"/>
</dbReference>
<dbReference type="InterPro" id="IPR027417">
    <property type="entry name" value="P-loop_NTPase"/>
</dbReference>
<comment type="subcellular location">
    <subcellularLocation>
        <location evidence="1">Cytoplasm</location>
    </subcellularLocation>
</comment>
<organism evidence="11 12">
    <name type="scientific">Dyadobacter luticola</name>
    <dbReference type="NCBI Taxonomy" id="1979387"/>
    <lineage>
        <taxon>Bacteria</taxon>
        <taxon>Pseudomonadati</taxon>
        <taxon>Bacteroidota</taxon>
        <taxon>Cytophagia</taxon>
        <taxon>Cytophagales</taxon>
        <taxon>Spirosomataceae</taxon>
        <taxon>Dyadobacter</taxon>
    </lineage>
</organism>
<keyword evidence="11" id="KW-0808">Transferase</keyword>
<dbReference type="AlphaFoldDB" id="A0A5R9KYE2"/>